<keyword evidence="11 15" id="KW-0067">ATP-binding</keyword>
<gene>
    <name evidence="17" type="ORF">SAMN06296241_1155</name>
</gene>
<protein>
    <recommendedName>
        <fullName evidence="15">Riboflavin biosynthesis protein</fullName>
    </recommendedName>
    <domain>
        <recommendedName>
            <fullName evidence="15">Riboflavin kinase</fullName>
            <ecNumber evidence="15">2.7.1.26</ecNumber>
        </recommendedName>
        <alternativeName>
            <fullName evidence="15">Flavokinase</fullName>
        </alternativeName>
    </domain>
    <domain>
        <recommendedName>
            <fullName evidence="15">FMN adenylyltransferase</fullName>
            <ecNumber evidence="15">2.7.7.2</ecNumber>
        </recommendedName>
        <alternativeName>
            <fullName evidence="15">FAD pyrophosphorylase</fullName>
        </alternativeName>
        <alternativeName>
            <fullName evidence="15">FAD synthase</fullName>
        </alternativeName>
    </domain>
</protein>
<evidence type="ECO:0000256" key="14">
    <source>
        <dbReference type="ARBA" id="ARBA00049494"/>
    </source>
</evidence>
<dbReference type="PIRSF" id="PIRSF004491">
    <property type="entry name" value="FAD_Synth"/>
    <property type="match status" value="1"/>
</dbReference>
<dbReference type="EMBL" id="OCMF01000001">
    <property type="protein sequence ID" value="SOC79624.1"/>
    <property type="molecule type" value="Genomic_DNA"/>
</dbReference>
<sequence>MKEHKGAHAFSSNHHTVVTIGTFDGVHVGHQKIIERLVNTARAGNLESAILTFFPHPRMVLQKDAGIKLINTIEERKEILEKSGIDHLIIHPFTQQFSRLSAREFVRDILVHKLKAKKIIIGYDHRFGRNRTADINDLREFGKEYDFEVEEISKQDIEDVAVSSTKIRKALLEGEVEKANRFLSYPFALAGKVVSGRGLGKEFNYPTANINVEEAYKLIPKNGVYVVRSVIDGEPVFGMMNIGTNPTVGGTEKTIETYFFGIDKDLYGKFLSVQLLTRIRDEKKYDSVENLKIAMKQDEAFSKQFIKDNYAE</sequence>
<evidence type="ECO:0000256" key="9">
    <source>
        <dbReference type="ARBA" id="ARBA00022777"/>
    </source>
</evidence>
<dbReference type="EC" id="2.7.1.26" evidence="15"/>
<dbReference type="InterPro" id="IPR015865">
    <property type="entry name" value="Riboflavin_kinase_bac/euk"/>
</dbReference>
<evidence type="ECO:0000256" key="13">
    <source>
        <dbReference type="ARBA" id="ARBA00047880"/>
    </source>
</evidence>
<dbReference type="InterPro" id="IPR023465">
    <property type="entry name" value="Riboflavin_kinase_dom_sf"/>
</dbReference>
<keyword evidence="9 15" id="KW-0418">Kinase</keyword>
<dbReference type="PANTHER" id="PTHR22749:SF6">
    <property type="entry name" value="RIBOFLAVIN KINASE"/>
    <property type="match status" value="1"/>
</dbReference>
<keyword evidence="4 15" id="KW-0285">Flavoprotein</keyword>
<keyword evidence="7 15" id="KW-0548">Nucleotidyltransferase</keyword>
<dbReference type="NCBIfam" id="TIGR00083">
    <property type="entry name" value="ribF"/>
    <property type="match status" value="1"/>
</dbReference>
<keyword evidence="5 15" id="KW-0288">FMN</keyword>
<name>A0A285X4D0_9FLAO</name>
<comment type="similarity">
    <text evidence="15">Belongs to the ribF family.</text>
</comment>
<dbReference type="Proteomes" id="UP000219193">
    <property type="component" value="Unassembled WGS sequence"/>
</dbReference>
<evidence type="ECO:0000256" key="5">
    <source>
        <dbReference type="ARBA" id="ARBA00022643"/>
    </source>
</evidence>
<dbReference type="UniPathway" id="UPA00276">
    <property type="reaction ID" value="UER00406"/>
</dbReference>
<dbReference type="SMART" id="SM00904">
    <property type="entry name" value="Flavokinase"/>
    <property type="match status" value="1"/>
</dbReference>
<feature type="domain" description="Riboflavin kinase" evidence="16">
    <location>
        <begin position="182"/>
        <end position="307"/>
    </location>
</feature>
<dbReference type="RefSeq" id="WP_097055344.1">
    <property type="nucleotide sequence ID" value="NZ_OCMF01000001.1"/>
</dbReference>
<evidence type="ECO:0000256" key="4">
    <source>
        <dbReference type="ARBA" id="ARBA00022630"/>
    </source>
</evidence>
<dbReference type="GO" id="GO:0008531">
    <property type="term" value="F:riboflavin kinase activity"/>
    <property type="evidence" value="ECO:0007669"/>
    <property type="project" value="UniProtKB-UniRule"/>
</dbReference>
<dbReference type="EC" id="2.7.7.2" evidence="15"/>
<dbReference type="NCBIfam" id="NF004162">
    <property type="entry name" value="PRK05627.1-5"/>
    <property type="match status" value="1"/>
</dbReference>
<reference evidence="18" key="1">
    <citation type="submission" date="2017-09" db="EMBL/GenBank/DDBJ databases">
        <authorList>
            <person name="Varghese N."/>
            <person name="Submissions S."/>
        </authorList>
    </citation>
    <scope>NUCLEOTIDE SEQUENCE [LARGE SCALE GENOMIC DNA]</scope>
    <source>
        <strain evidence="18">CGMCC 1.12641</strain>
    </source>
</reference>
<dbReference type="Pfam" id="PF06574">
    <property type="entry name" value="FAD_syn"/>
    <property type="match status" value="1"/>
</dbReference>
<accession>A0A285X4D0</accession>
<keyword evidence="18" id="KW-1185">Reference proteome</keyword>
<dbReference type="SUPFAM" id="SSF52374">
    <property type="entry name" value="Nucleotidylyl transferase"/>
    <property type="match status" value="1"/>
</dbReference>
<dbReference type="Pfam" id="PF01687">
    <property type="entry name" value="Flavokinase"/>
    <property type="match status" value="1"/>
</dbReference>
<evidence type="ECO:0000313" key="17">
    <source>
        <dbReference type="EMBL" id="SOC79624.1"/>
    </source>
</evidence>
<evidence type="ECO:0000256" key="1">
    <source>
        <dbReference type="ARBA" id="ARBA00002121"/>
    </source>
</evidence>
<dbReference type="GO" id="GO:0005524">
    <property type="term" value="F:ATP binding"/>
    <property type="evidence" value="ECO:0007669"/>
    <property type="project" value="UniProtKB-UniRule"/>
</dbReference>
<proteinExistence type="inferred from homology"/>
<keyword evidence="8 15" id="KW-0547">Nucleotide-binding</keyword>
<dbReference type="GO" id="GO:0006747">
    <property type="term" value="P:FAD biosynthetic process"/>
    <property type="evidence" value="ECO:0007669"/>
    <property type="project" value="UniProtKB-UniRule"/>
</dbReference>
<dbReference type="FunFam" id="3.40.50.620:FF:000021">
    <property type="entry name" value="Riboflavin biosynthesis protein"/>
    <property type="match status" value="1"/>
</dbReference>
<evidence type="ECO:0000256" key="7">
    <source>
        <dbReference type="ARBA" id="ARBA00022695"/>
    </source>
</evidence>
<dbReference type="InterPro" id="IPR002606">
    <property type="entry name" value="Riboflavin_kinase_bac"/>
</dbReference>
<organism evidence="17 18">
    <name type="scientific">Salinimicrobium sediminis</name>
    <dbReference type="NCBI Taxonomy" id="1343891"/>
    <lineage>
        <taxon>Bacteria</taxon>
        <taxon>Pseudomonadati</taxon>
        <taxon>Bacteroidota</taxon>
        <taxon>Flavobacteriia</taxon>
        <taxon>Flavobacteriales</taxon>
        <taxon>Flavobacteriaceae</taxon>
        <taxon>Salinimicrobium</taxon>
    </lineage>
</organism>
<dbReference type="InterPro" id="IPR015864">
    <property type="entry name" value="FAD_synthase"/>
</dbReference>
<comment type="catalytic activity">
    <reaction evidence="14 15">
        <text>FMN + ATP + H(+) = FAD + diphosphate</text>
        <dbReference type="Rhea" id="RHEA:17237"/>
        <dbReference type="ChEBI" id="CHEBI:15378"/>
        <dbReference type="ChEBI" id="CHEBI:30616"/>
        <dbReference type="ChEBI" id="CHEBI:33019"/>
        <dbReference type="ChEBI" id="CHEBI:57692"/>
        <dbReference type="ChEBI" id="CHEBI:58210"/>
        <dbReference type="EC" id="2.7.7.2"/>
    </reaction>
</comment>
<dbReference type="InterPro" id="IPR023468">
    <property type="entry name" value="Riboflavin_kinase"/>
</dbReference>
<evidence type="ECO:0000256" key="11">
    <source>
        <dbReference type="ARBA" id="ARBA00022840"/>
    </source>
</evidence>
<comment type="function">
    <text evidence="1">Catalyzes the phosphorylation of riboflavin to FMN followed by the adenylation of FMN to FAD.</text>
</comment>
<evidence type="ECO:0000256" key="12">
    <source>
        <dbReference type="ARBA" id="ARBA00023268"/>
    </source>
</evidence>
<keyword evidence="12" id="KW-0511">Multifunctional enzyme</keyword>
<evidence type="ECO:0000256" key="3">
    <source>
        <dbReference type="ARBA" id="ARBA00005201"/>
    </source>
</evidence>
<dbReference type="GO" id="GO:0009398">
    <property type="term" value="P:FMN biosynthetic process"/>
    <property type="evidence" value="ECO:0007669"/>
    <property type="project" value="UniProtKB-UniRule"/>
</dbReference>
<keyword evidence="10 15" id="KW-0274">FAD</keyword>
<comment type="catalytic activity">
    <reaction evidence="13 15">
        <text>riboflavin + ATP = FMN + ADP + H(+)</text>
        <dbReference type="Rhea" id="RHEA:14357"/>
        <dbReference type="ChEBI" id="CHEBI:15378"/>
        <dbReference type="ChEBI" id="CHEBI:30616"/>
        <dbReference type="ChEBI" id="CHEBI:57986"/>
        <dbReference type="ChEBI" id="CHEBI:58210"/>
        <dbReference type="ChEBI" id="CHEBI:456216"/>
        <dbReference type="EC" id="2.7.1.26"/>
    </reaction>
</comment>
<evidence type="ECO:0000313" key="18">
    <source>
        <dbReference type="Proteomes" id="UP000219193"/>
    </source>
</evidence>
<dbReference type="NCBIfam" id="NF004160">
    <property type="entry name" value="PRK05627.1-3"/>
    <property type="match status" value="1"/>
</dbReference>
<dbReference type="OrthoDB" id="9803667at2"/>
<dbReference type="AlphaFoldDB" id="A0A285X4D0"/>
<evidence type="ECO:0000256" key="2">
    <source>
        <dbReference type="ARBA" id="ARBA00004726"/>
    </source>
</evidence>
<comment type="pathway">
    <text evidence="3 15">Cofactor biosynthesis; FMN biosynthesis; FMN from riboflavin (ATP route): step 1/1.</text>
</comment>
<keyword evidence="6 15" id="KW-0808">Transferase</keyword>
<dbReference type="GO" id="GO:0003919">
    <property type="term" value="F:FMN adenylyltransferase activity"/>
    <property type="evidence" value="ECO:0007669"/>
    <property type="project" value="UniProtKB-UniRule"/>
</dbReference>
<dbReference type="PANTHER" id="PTHR22749">
    <property type="entry name" value="RIBOFLAVIN KINASE/FMN ADENYLYLTRANSFERASE"/>
    <property type="match status" value="1"/>
</dbReference>
<dbReference type="UniPathway" id="UPA00277">
    <property type="reaction ID" value="UER00407"/>
</dbReference>
<evidence type="ECO:0000256" key="8">
    <source>
        <dbReference type="ARBA" id="ARBA00022741"/>
    </source>
</evidence>
<comment type="pathway">
    <text evidence="2 15">Cofactor biosynthesis; FAD biosynthesis; FAD from FMN: step 1/1.</text>
</comment>
<evidence type="ECO:0000256" key="6">
    <source>
        <dbReference type="ARBA" id="ARBA00022679"/>
    </source>
</evidence>
<evidence type="ECO:0000256" key="10">
    <source>
        <dbReference type="ARBA" id="ARBA00022827"/>
    </source>
</evidence>
<evidence type="ECO:0000256" key="15">
    <source>
        <dbReference type="PIRNR" id="PIRNR004491"/>
    </source>
</evidence>
<dbReference type="SUPFAM" id="SSF82114">
    <property type="entry name" value="Riboflavin kinase-like"/>
    <property type="match status" value="1"/>
</dbReference>
<dbReference type="InterPro" id="IPR014729">
    <property type="entry name" value="Rossmann-like_a/b/a_fold"/>
</dbReference>
<evidence type="ECO:0000259" key="16">
    <source>
        <dbReference type="SMART" id="SM00904"/>
    </source>
</evidence>
<dbReference type="Gene3D" id="2.40.30.30">
    <property type="entry name" value="Riboflavin kinase-like"/>
    <property type="match status" value="1"/>
</dbReference>
<dbReference type="Gene3D" id="3.40.50.620">
    <property type="entry name" value="HUPs"/>
    <property type="match status" value="1"/>
</dbReference>
<dbReference type="CDD" id="cd02064">
    <property type="entry name" value="FAD_synthetase_N"/>
    <property type="match status" value="1"/>
</dbReference>
<dbReference type="GO" id="GO:0009231">
    <property type="term" value="P:riboflavin biosynthetic process"/>
    <property type="evidence" value="ECO:0007669"/>
    <property type="project" value="InterPro"/>
</dbReference>